<accession>A0A285UZ37</accession>
<dbReference type="EMBL" id="OBQD01000027">
    <property type="protein sequence ID" value="SOC47102.1"/>
    <property type="molecule type" value="Genomic_DNA"/>
</dbReference>
<dbReference type="Proteomes" id="UP000219167">
    <property type="component" value="Unassembled WGS sequence"/>
</dbReference>
<proteinExistence type="predicted"/>
<evidence type="ECO:0000313" key="1">
    <source>
        <dbReference type="EMBL" id="SOC47102.1"/>
    </source>
</evidence>
<gene>
    <name evidence="1" type="ORF">SAMN05892877_12710</name>
</gene>
<keyword evidence="2" id="KW-1185">Reference proteome</keyword>
<evidence type="ECO:0000313" key="2">
    <source>
        <dbReference type="Proteomes" id="UP000219167"/>
    </source>
</evidence>
<sequence length="53" mass="5931">MVPAARYQELMSKPVETIFALIVLRLGEKLANELAADLLQNKPMPPVTWPRLG</sequence>
<protein>
    <submittedName>
        <fullName evidence="1">Uncharacterized protein</fullName>
    </submittedName>
</protein>
<reference evidence="1 2" key="1">
    <citation type="submission" date="2017-08" db="EMBL/GenBank/DDBJ databases">
        <authorList>
            <person name="de Groot N.N."/>
        </authorList>
    </citation>
    <scope>NUCLEOTIDE SEQUENCE [LARGE SCALE GENOMIC DNA]</scope>
    <source>
        <strain evidence="1 2">JC85</strain>
    </source>
</reference>
<organism evidence="1 2">
    <name type="scientific">Rhizobium subbaraonis</name>
    <dbReference type="NCBI Taxonomy" id="908946"/>
    <lineage>
        <taxon>Bacteria</taxon>
        <taxon>Pseudomonadati</taxon>
        <taxon>Pseudomonadota</taxon>
        <taxon>Alphaproteobacteria</taxon>
        <taxon>Hyphomicrobiales</taxon>
        <taxon>Rhizobiaceae</taxon>
        <taxon>Rhizobium/Agrobacterium group</taxon>
        <taxon>Rhizobium</taxon>
    </lineage>
</organism>
<dbReference type="AlphaFoldDB" id="A0A285UZ37"/>
<name>A0A285UZ37_9HYPH</name>